<dbReference type="AlphaFoldDB" id="Q1QSV3"/>
<protein>
    <recommendedName>
        <fullName evidence="11">Lipoprotein</fullName>
    </recommendedName>
</protein>
<dbReference type="InterPro" id="IPR032831">
    <property type="entry name" value="LptM_cons"/>
</dbReference>
<evidence type="ECO:0000313" key="9">
    <source>
        <dbReference type="EMBL" id="ABE60455.1"/>
    </source>
</evidence>
<feature type="signal peptide" evidence="8">
    <location>
        <begin position="1"/>
        <end position="18"/>
    </location>
</feature>
<gene>
    <name evidence="9" type="ordered locus">Csal_3111</name>
</gene>
<organism evidence="9 10">
    <name type="scientific">Chromohalobacter israelensis (strain ATCC BAA-138 / DSM 3043 / CIP 106854 / NCIMB 13768 / 1H11)</name>
    <name type="common">Chromohalobacter salexigens</name>
    <dbReference type="NCBI Taxonomy" id="290398"/>
    <lineage>
        <taxon>Bacteria</taxon>
        <taxon>Pseudomonadati</taxon>
        <taxon>Pseudomonadota</taxon>
        <taxon>Gammaproteobacteria</taxon>
        <taxon>Oceanospirillales</taxon>
        <taxon>Halomonadaceae</taxon>
        <taxon>Chromohalobacter</taxon>
    </lineage>
</organism>
<evidence type="ECO:0000313" key="10">
    <source>
        <dbReference type="Proteomes" id="UP000000239"/>
    </source>
</evidence>
<evidence type="ECO:0000256" key="8">
    <source>
        <dbReference type="SAM" id="SignalP"/>
    </source>
</evidence>
<comment type="subcellular location">
    <subcellularLocation>
        <location evidence="1">Cell outer membrane</location>
        <topology evidence="1">Lipid-anchor</topology>
    </subcellularLocation>
</comment>
<dbReference type="eggNOG" id="COG5567">
    <property type="taxonomic scope" value="Bacteria"/>
</dbReference>
<evidence type="ECO:0008006" key="11">
    <source>
        <dbReference type="Google" id="ProtNLM"/>
    </source>
</evidence>
<feature type="region of interest" description="Disordered" evidence="7">
    <location>
        <begin position="21"/>
        <end position="69"/>
    </location>
</feature>
<evidence type="ECO:0000256" key="3">
    <source>
        <dbReference type="ARBA" id="ARBA00023136"/>
    </source>
</evidence>
<keyword evidence="6" id="KW-0449">Lipoprotein</keyword>
<proteinExistence type="predicted"/>
<dbReference type="HOGENOM" id="CLU_2768317_0_0_6"/>
<dbReference type="EMBL" id="CP000285">
    <property type="protein sequence ID" value="ABE60455.1"/>
    <property type="molecule type" value="Genomic_DNA"/>
</dbReference>
<sequence length="69" mass="7246">MRSLPLLAALGMAMLTLAGCGQKGPLYMPDDEQAREQYDPAGAYEDDTAEPDTGDADDAATPQPESDAD</sequence>
<evidence type="ECO:0000256" key="5">
    <source>
        <dbReference type="ARBA" id="ARBA00023237"/>
    </source>
</evidence>
<keyword evidence="5" id="KW-0998">Cell outer membrane</keyword>
<evidence type="ECO:0000256" key="7">
    <source>
        <dbReference type="SAM" id="MobiDB-lite"/>
    </source>
</evidence>
<dbReference type="STRING" id="290398.Csal_3111"/>
<keyword evidence="4" id="KW-0564">Palmitate</keyword>
<feature type="chain" id="PRO_5004196062" description="Lipoprotein" evidence="8">
    <location>
        <begin position="19"/>
        <end position="69"/>
    </location>
</feature>
<feature type="compositionally biased region" description="Acidic residues" evidence="7">
    <location>
        <begin position="44"/>
        <end position="58"/>
    </location>
</feature>
<dbReference type="PROSITE" id="PS51257">
    <property type="entry name" value="PROKAR_LIPOPROTEIN"/>
    <property type="match status" value="1"/>
</dbReference>
<keyword evidence="3" id="KW-0472">Membrane</keyword>
<evidence type="ECO:0000256" key="2">
    <source>
        <dbReference type="ARBA" id="ARBA00022729"/>
    </source>
</evidence>
<dbReference type="Pfam" id="PF13627">
    <property type="entry name" value="LptM_cons"/>
    <property type="match status" value="1"/>
</dbReference>
<evidence type="ECO:0000256" key="4">
    <source>
        <dbReference type="ARBA" id="ARBA00023139"/>
    </source>
</evidence>
<dbReference type="NCBIfam" id="NF047847">
    <property type="entry name" value="SS_mature_LptM"/>
    <property type="match status" value="1"/>
</dbReference>
<dbReference type="GO" id="GO:0009279">
    <property type="term" value="C:cell outer membrane"/>
    <property type="evidence" value="ECO:0007669"/>
    <property type="project" value="UniProtKB-SubCell"/>
</dbReference>
<name>Q1QSV3_CHRI1</name>
<evidence type="ECO:0000256" key="6">
    <source>
        <dbReference type="ARBA" id="ARBA00023288"/>
    </source>
</evidence>
<keyword evidence="10" id="KW-1185">Reference proteome</keyword>
<reference evidence="9 10" key="1">
    <citation type="journal article" date="2011" name="Stand. Genomic Sci.">
        <title>Complete genome sequence of the halophilic and highly halotolerant Chromohalobacter salexigens type strain (1H11(T)).</title>
        <authorList>
            <person name="Copeland A."/>
            <person name="O'Connor K."/>
            <person name="Lucas S."/>
            <person name="Lapidus A."/>
            <person name="Berry K.W."/>
            <person name="Detter J.C."/>
            <person name="Del Rio T.G."/>
            <person name="Hammon N."/>
            <person name="Dalin E."/>
            <person name="Tice H."/>
            <person name="Pitluck S."/>
            <person name="Bruce D."/>
            <person name="Goodwin L."/>
            <person name="Han C."/>
            <person name="Tapia R."/>
            <person name="Saunders E."/>
            <person name="Schmutz J."/>
            <person name="Brettin T."/>
            <person name="Larimer F."/>
            <person name="Land M."/>
            <person name="Hauser L."/>
            <person name="Vargas C."/>
            <person name="Nieto J.J."/>
            <person name="Kyrpides N.C."/>
            <person name="Ivanova N."/>
            <person name="Goker M."/>
            <person name="Klenk H.P."/>
            <person name="Csonka L.N."/>
            <person name="Woyke T."/>
        </authorList>
    </citation>
    <scope>NUCLEOTIDE SEQUENCE [LARGE SCALE GENOMIC DNA]</scope>
    <source>
        <strain evidence="10">ATCC BAA-138 / DSM 3043 / CIP 106854 / NCIMB 13768 / 1H11</strain>
    </source>
</reference>
<accession>Q1QSV3</accession>
<dbReference type="Proteomes" id="UP000000239">
    <property type="component" value="Chromosome"/>
</dbReference>
<keyword evidence="2 8" id="KW-0732">Signal</keyword>
<dbReference type="KEGG" id="csa:Csal_3111"/>
<evidence type="ECO:0000256" key="1">
    <source>
        <dbReference type="ARBA" id="ARBA00004459"/>
    </source>
</evidence>